<dbReference type="Proteomes" id="UP000007041">
    <property type="component" value="Chromosome"/>
</dbReference>
<keyword evidence="7 9" id="KW-1133">Transmembrane helix</keyword>
<dbReference type="InterPro" id="IPR011527">
    <property type="entry name" value="ABC1_TM_dom"/>
</dbReference>
<proteinExistence type="predicted"/>
<evidence type="ECO:0000256" key="6">
    <source>
        <dbReference type="ARBA" id="ARBA00022840"/>
    </source>
</evidence>
<feature type="transmembrane region" description="Helical" evidence="9">
    <location>
        <begin position="279"/>
        <end position="303"/>
    </location>
</feature>
<dbReference type="Pfam" id="PF00664">
    <property type="entry name" value="ABC_membrane"/>
    <property type="match status" value="1"/>
</dbReference>
<dbReference type="InterPro" id="IPR036640">
    <property type="entry name" value="ABC1_TM_sf"/>
</dbReference>
<evidence type="ECO:0000256" key="5">
    <source>
        <dbReference type="ARBA" id="ARBA00022741"/>
    </source>
</evidence>
<evidence type="ECO:0000256" key="7">
    <source>
        <dbReference type="ARBA" id="ARBA00022989"/>
    </source>
</evidence>
<dbReference type="CDD" id="cd18548">
    <property type="entry name" value="ABC_6TM_Tm287_like"/>
    <property type="match status" value="1"/>
</dbReference>
<keyword evidence="6 12" id="KW-0067">ATP-binding</keyword>
<evidence type="ECO:0000259" key="11">
    <source>
        <dbReference type="PROSITE" id="PS50929"/>
    </source>
</evidence>
<dbReference type="Pfam" id="PF00005">
    <property type="entry name" value="ABC_tran"/>
    <property type="match status" value="1"/>
</dbReference>
<dbReference type="InterPro" id="IPR003593">
    <property type="entry name" value="AAA+_ATPase"/>
</dbReference>
<dbReference type="BioCyc" id="CSTI499177:GJE9-834-MONOMER"/>
<keyword evidence="4 9" id="KW-0812">Transmembrane</keyword>
<feature type="transmembrane region" description="Helical" evidence="9">
    <location>
        <begin position="21"/>
        <end position="41"/>
    </location>
</feature>
<feature type="transmembrane region" description="Helical" evidence="9">
    <location>
        <begin position="236"/>
        <end position="259"/>
    </location>
</feature>
<dbReference type="SMART" id="SM00382">
    <property type="entry name" value="AAA"/>
    <property type="match status" value="1"/>
</dbReference>
<evidence type="ECO:0000256" key="4">
    <source>
        <dbReference type="ARBA" id="ARBA00022692"/>
    </source>
</evidence>
<evidence type="ECO:0000313" key="13">
    <source>
        <dbReference type="Proteomes" id="UP000007041"/>
    </source>
</evidence>
<dbReference type="FunFam" id="3.40.50.300:FF:000221">
    <property type="entry name" value="Multidrug ABC transporter ATP-binding protein"/>
    <property type="match status" value="1"/>
</dbReference>
<dbReference type="GO" id="GO:0016887">
    <property type="term" value="F:ATP hydrolysis activity"/>
    <property type="evidence" value="ECO:0007669"/>
    <property type="project" value="InterPro"/>
</dbReference>
<feature type="transmembrane region" description="Helical" evidence="9">
    <location>
        <begin position="158"/>
        <end position="175"/>
    </location>
</feature>
<dbReference type="InterPro" id="IPR017871">
    <property type="entry name" value="ABC_transporter-like_CS"/>
</dbReference>
<feature type="transmembrane region" description="Helical" evidence="9">
    <location>
        <begin position="135"/>
        <end position="152"/>
    </location>
</feature>
<dbReference type="AlphaFoldDB" id="E3PWV1"/>
<feature type="transmembrane region" description="Helical" evidence="9">
    <location>
        <begin position="53"/>
        <end position="74"/>
    </location>
</feature>
<keyword evidence="13" id="KW-1185">Reference proteome</keyword>
<feature type="domain" description="ABC transporter" evidence="10">
    <location>
        <begin position="338"/>
        <end position="574"/>
    </location>
</feature>
<dbReference type="Gene3D" id="1.20.1560.10">
    <property type="entry name" value="ABC transporter type 1, transmembrane domain"/>
    <property type="match status" value="1"/>
</dbReference>
<keyword evidence="8 9" id="KW-0472">Membrane</keyword>
<sequence>MIKKLARYIKGYKKDSILTPIFVMLEVIMEVLIPFLMADLIDKGIDGGNIPLIIKLGVTLLIGAFISLFFGALAGKTAATASAGFAKNLRKGMFYNIQDFSFSNVDKFSNSSLITRLTTDVTNVQMSYQMIIRNAARSPLMLIFALTAAFGISSKLSLIFLTMIPVLGIGLYLIIKNAFPIFERVFKSYDNLNRIVQENLSGIRVVKSFIREEHEIDKFSKTSEEISKDFIKAEKLLAFNMPLMQFSVYSCMLLLSWFGARAVVASGNNPTLGLSTGQLMSLITYTMQILMSLMMLSMVLVMITISKASARRIVEVLDEQTDIKNPSSPIYEVENGDIEFENVNFKYSDSADKLCLENINIKIKSGETIGIIGGTGSSKTTLLQLIPRLYDVSSGAVKVSGIDVRNYDIKSLRKSVSMVLQKNVLFSGTIKENLKWGNPDATDEEIKLACSIAQADGFIESFPDKYETYIEQGGTNVSGGQKQRICIARALLSNPKVLILDDSTSAVDTKTDSHIRKELLSSMPNTTKIIIGQRISSISEADKILVMDDGKIVDYGTHEELIKSSSIYREVYESQSKGVLGSEA</sequence>
<dbReference type="STRING" id="1511.CLOST_0790"/>
<protein>
    <submittedName>
        <fullName evidence="12">ABC transporter, ATP-binding/permease protein</fullName>
    </submittedName>
</protein>
<dbReference type="GO" id="GO:0005524">
    <property type="term" value="F:ATP binding"/>
    <property type="evidence" value="ECO:0007669"/>
    <property type="project" value="UniProtKB-KW"/>
</dbReference>
<evidence type="ECO:0000256" key="2">
    <source>
        <dbReference type="ARBA" id="ARBA00022448"/>
    </source>
</evidence>
<dbReference type="InterPro" id="IPR039421">
    <property type="entry name" value="Type_1_exporter"/>
</dbReference>
<keyword evidence="3" id="KW-1003">Cell membrane</keyword>
<dbReference type="Gene3D" id="3.40.50.300">
    <property type="entry name" value="P-loop containing nucleotide triphosphate hydrolases"/>
    <property type="match status" value="1"/>
</dbReference>
<comment type="subcellular location">
    <subcellularLocation>
        <location evidence="1">Cell membrane</location>
        <topology evidence="1">Multi-pass membrane protein</topology>
    </subcellularLocation>
</comment>
<dbReference type="SUPFAM" id="SSF52540">
    <property type="entry name" value="P-loop containing nucleoside triphosphate hydrolases"/>
    <property type="match status" value="1"/>
</dbReference>
<dbReference type="EMBL" id="FP565809">
    <property type="protein sequence ID" value="CBH20916.1"/>
    <property type="molecule type" value="Genomic_DNA"/>
</dbReference>
<dbReference type="SUPFAM" id="SSF90123">
    <property type="entry name" value="ABC transporter transmembrane region"/>
    <property type="match status" value="1"/>
</dbReference>
<gene>
    <name evidence="12" type="ordered locus">CLOST_0790</name>
</gene>
<dbReference type="HOGENOM" id="CLU_000604_84_3_9"/>
<accession>E3PWV1</accession>
<evidence type="ECO:0000256" key="8">
    <source>
        <dbReference type="ARBA" id="ARBA00023136"/>
    </source>
</evidence>
<reference evidence="13" key="1">
    <citation type="journal article" date="2010" name="BMC Genomics">
        <title>Clostridium sticklandii, a specialist in amino acid degradation:revisiting its metabolism through its genome sequence.</title>
        <authorList>
            <person name="Fonknechten N."/>
            <person name="Chaussonnerie S."/>
            <person name="Tricot S."/>
            <person name="Lajus A."/>
            <person name="Andreesen J.R."/>
            <person name="Perchat N."/>
            <person name="Pelletier E."/>
            <person name="Gouyvenoux M."/>
            <person name="Barbe V."/>
            <person name="Salanoubat M."/>
            <person name="Le Paslier D."/>
            <person name="Weissenbach J."/>
            <person name="Cohen G.N."/>
            <person name="Kreimeyer A."/>
        </authorList>
    </citation>
    <scope>NUCLEOTIDE SEQUENCE [LARGE SCALE GENOMIC DNA]</scope>
    <source>
        <strain evidence="13">ATCC 12662 / DSM 519 / JCM 1433 / CCUG 9281 / NCIMB 10654 / HF</strain>
    </source>
</reference>
<dbReference type="GO" id="GO:0005886">
    <property type="term" value="C:plasma membrane"/>
    <property type="evidence" value="ECO:0007669"/>
    <property type="project" value="UniProtKB-SubCell"/>
</dbReference>
<dbReference type="PANTHER" id="PTHR43394:SF1">
    <property type="entry name" value="ATP-BINDING CASSETTE SUB-FAMILY B MEMBER 10, MITOCHONDRIAL"/>
    <property type="match status" value="1"/>
</dbReference>
<evidence type="ECO:0000256" key="3">
    <source>
        <dbReference type="ARBA" id="ARBA00022475"/>
    </source>
</evidence>
<evidence type="ECO:0000256" key="1">
    <source>
        <dbReference type="ARBA" id="ARBA00004651"/>
    </source>
</evidence>
<evidence type="ECO:0000313" key="12">
    <source>
        <dbReference type="EMBL" id="CBH20916.1"/>
    </source>
</evidence>
<dbReference type="GO" id="GO:0015421">
    <property type="term" value="F:ABC-type oligopeptide transporter activity"/>
    <property type="evidence" value="ECO:0007669"/>
    <property type="project" value="TreeGrafter"/>
</dbReference>
<evidence type="ECO:0000256" key="9">
    <source>
        <dbReference type="SAM" id="Phobius"/>
    </source>
</evidence>
<feature type="domain" description="ABC transmembrane type-1" evidence="11">
    <location>
        <begin position="17"/>
        <end position="304"/>
    </location>
</feature>
<dbReference type="KEGG" id="cst:CLOST_0790"/>
<keyword evidence="2" id="KW-0813">Transport</keyword>
<keyword evidence="5" id="KW-0547">Nucleotide-binding</keyword>
<dbReference type="eggNOG" id="COG1132">
    <property type="taxonomic scope" value="Bacteria"/>
</dbReference>
<evidence type="ECO:0000259" key="10">
    <source>
        <dbReference type="PROSITE" id="PS50893"/>
    </source>
</evidence>
<name>E3PWV1_ACESD</name>
<dbReference type="PROSITE" id="PS50893">
    <property type="entry name" value="ABC_TRANSPORTER_2"/>
    <property type="match status" value="1"/>
</dbReference>
<dbReference type="PANTHER" id="PTHR43394">
    <property type="entry name" value="ATP-DEPENDENT PERMEASE MDL1, MITOCHONDRIAL"/>
    <property type="match status" value="1"/>
</dbReference>
<dbReference type="PROSITE" id="PS50929">
    <property type="entry name" value="ABC_TM1F"/>
    <property type="match status" value="1"/>
</dbReference>
<dbReference type="InterPro" id="IPR027417">
    <property type="entry name" value="P-loop_NTPase"/>
</dbReference>
<dbReference type="PROSITE" id="PS00211">
    <property type="entry name" value="ABC_TRANSPORTER_1"/>
    <property type="match status" value="1"/>
</dbReference>
<dbReference type="InterPro" id="IPR003439">
    <property type="entry name" value="ABC_transporter-like_ATP-bd"/>
</dbReference>
<organism evidence="12 13">
    <name type="scientific">Acetoanaerobium sticklandii (strain ATCC 12662 / DSM 519 / JCM 1433 / CCUG 9281 / NCIMB 10654 / HF)</name>
    <name type="common">Clostridium sticklandii</name>
    <dbReference type="NCBI Taxonomy" id="499177"/>
    <lineage>
        <taxon>Bacteria</taxon>
        <taxon>Bacillati</taxon>
        <taxon>Bacillota</taxon>
        <taxon>Clostridia</taxon>
        <taxon>Peptostreptococcales</taxon>
        <taxon>Filifactoraceae</taxon>
        <taxon>Acetoanaerobium</taxon>
    </lineage>
</organism>